<dbReference type="InterPro" id="IPR045851">
    <property type="entry name" value="AMP-bd_C_sf"/>
</dbReference>
<name>A0ABP6LKR7_9ACTN</name>
<dbReference type="Gene3D" id="3.30.300.30">
    <property type="match status" value="1"/>
</dbReference>
<dbReference type="Proteomes" id="UP001501035">
    <property type="component" value="Unassembled WGS sequence"/>
</dbReference>
<feature type="domain" description="AMP-dependent synthetase/ligase" evidence="1">
    <location>
        <begin position="61"/>
        <end position="227"/>
    </location>
</feature>
<dbReference type="RefSeq" id="WP_290706344.1">
    <property type="nucleotide sequence ID" value="NZ_BAAAVS010000060.1"/>
</dbReference>
<evidence type="ECO:0000313" key="4">
    <source>
        <dbReference type="Proteomes" id="UP001501035"/>
    </source>
</evidence>
<sequence length="393" mass="40201">MPVLRALPLATGLALRDSLGDLVAMAAGAHCFLPVGDDPRAADRRLLESSLGVGSVVEDPQACLVIATSGSTGRPKGAIHTPATLAASADATHARLGGEGNWLLALPAHHIAGLQVLLRALRAGFTPVITDLRGGFNADRFAADIALLRGPRRYTSLVPPQLIAILASPAATAAAAGLDAVLIGGAATPRSVHDRARAAGIPIVRTYGMSETAGGCVYDGQPLDGVSVSIDDEGRVVLCGPMVAHGYHRRTDPAFGAPGSFRTDDLGTIDGGVLQIEGRADEAISTGGLTVAPHVVEAVLTADPAVAECVVVGLPDRRLGEQVAAAVVASPGRTPDVAGLRSRVADQVHRFAAPRRIVVVDRLPLLGPGKINRAAVRALLRSEAGETEPAAVD</sequence>
<dbReference type="GO" id="GO:0016874">
    <property type="term" value="F:ligase activity"/>
    <property type="evidence" value="ECO:0007669"/>
    <property type="project" value="UniProtKB-KW"/>
</dbReference>
<dbReference type="PANTHER" id="PTHR43201:SF32">
    <property type="entry name" value="2-SUCCINYLBENZOATE--COA LIGASE, CHLOROPLASTIC_PEROXISOMAL"/>
    <property type="match status" value="1"/>
</dbReference>
<feature type="domain" description="AMP-binding enzyme C-terminal" evidence="2">
    <location>
        <begin position="296"/>
        <end position="370"/>
    </location>
</feature>
<accession>A0ABP6LKR7</accession>
<organism evidence="3 4">
    <name type="scientific">Gordonia defluvii</name>
    <dbReference type="NCBI Taxonomy" id="283718"/>
    <lineage>
        <taxon>Bacteria</taxon>
        <taxon>Bacillati</taxon>
        <taxon>Actinomycetota</taxon>
        <taxon>Actinomycetes</taxon>
        <taxon>Mycobacteriales</taxon>
        <taxon>Gordoniaceae</taxon>
        <taxon>Gordonia</taxon>
    </lineage>
</organism>
<dbReference type="NCBIfam" id="NF005877">
    <property type="entry name" value="PRK07824.1"/>
    <property type="match status" value="1"/>
</dbReference>
<dbReference type="InterPro" id="IPR025110">
    <property type="entry name" value="AMP-bd_C"/>
</dbReference>
<dbReference type="InterPro" id="IPR020845">
    <property type="entry name" value="AMP-binding_CS"/>
</dbReference>
<gene>
    <name evidence="3" type="primary">menE</name>
    <name evidence="3" type="ORF">GCM10010528_30580</name>
</gene>
<dbReference type="SUPFAM" id="SSF56801">
    <property type="entry name" value="Acetyl-CoA synthetase-like"/>
    <property type="match status" value="1"/>
</dbReference>
<dbReference type="Pfam" id="PF13193">
    <property type="entry name" value="AMP-binding_C"/>
    <property type="match status" value="1"/>
</dbReference>
<evidence type="ECO:0000313" key="3">
    <source>
        <dbReference type="EMBL" id="GAA3049305.1"/>
    </source>
</evidence>
<dbReference type="Gene3D" id="3.40.50.12780">
    <property type="entry name" value="N-terminal domain of ligase-like"/>
    <property type="match status" value="1"/>
</dbReference>
<evidence type="ECO:0000259" key="2">
    <source>
        <dbReference type="Pfam" id="PF13193"/>
    </source>
</evidence>
<reference evidence="4" key="1">
    <citation type="journal article" date="2019" name="Int. J. Syst. Evol. Microbiol.">
        <title>The Global Catalogue of Microorganisms (GCM) 10K type strain sequencing project: providing services to taxonomists for standard genome sequencing and annotation.</title>
        <authorList>
            <consortium name="The Broad Institute Genomics Platform"/>
            <consortium name="The Broad Institute Genome Sequencing Center for Infectious Disease"/>
            <person name="Wu L."/>
            <person name="Ma J."/>
        </authorList>
    </citation>
    <scope>NUCLEOTIDE SEQUENCE [LARGE SCALE GENOMIC DNA]</scope>
    <source>
        <strain evidence="4">JCM 14234</strain>
    </source>
</reference>
<protein>
    <submittedName>
        <fullName evidence="3">O-succinylbenzoate--CoA ligase</fullName>
    </submittedName>
</protein>
<proteinExistence type="predicted"/>
<comment type="caution">
    <text evidence="3">The sequence shown here is derived from an EMBL/GenBank/DDBJ whole genome shotgun (WGS) entry which is preliminary data.</text>
</comment>
<dbReference type="Pfam" id="PF00501">
    <property type="entry name" value="AMP-binding"/>
    <property type="match status" value="1"/>
</dbReference>
<dbReference type="EMBL" id="BAAAVS010000060">
    <property type="protein sequence ID" value="GAA3049305.1"/>
    <property type="molecule type" value="Genomic_DNA"/>
</dbReference>
<dbReference type="PROSITE" id="PS00455">
    <property type="entry name" value="AMP_BINDING"/>
    <property type="match status" value="1"/>
</dbReference>
<dbReference type="PANTHER" id="PTHR43201">
    <property type="entry name" value="ACYL-COA SYNTHETASE"/>
    <property type="match status" value="1"/>
</dbReference>
<evidence type="ECO:0000259" key="1">
    <source>
        <dbReference type="Pfam" id="PF00501"/>
    </source>
</evidence>
<dbReference type="InterPro" id="IPR000873">
    <property type="entry name" value="AMP-dep_synth/lig_dom"/>
</dbReference>
<dbReference type="InterPro" id="IPR042099">
    <property type="entry name" value="ANL_N_sf"/>
</dbReference>
<keyword evidence="3" id="KW-0436">Ligase</keyword>
<keyword evidence="4" id="KW-1185">Reference proteome</keyword>